<proteinExistence type="predicted"/>
<reference evidence="2" key="2">
    <citation type="submission" date="2023-05" db="EMBL/GenBank/DDBJ databases">
        <authorList>
            <consortium name="Lawrence Berkeley National Laboratory"/>
            <person name="Steindorff A."/>
            <person name="Hensen N."/>
            <person name="Bonometti L."/>
            <person name="Westerberg I."/>
            <person name="Brannstrom I.O."/>
            <person name="Guillou S."/>
            <person name="Cros-Aarteil S."/>
            <person name="Calhoun S."/>
            <person name="Haridas S."/>
            <person name="Kuo A."/>
            <person name="Mondo S."/>
            <person name="Pangilinan J."/>
            <person name="Riley R."/>
            <person name="Labutti K."/>
            <person name="Andreopoulos B."/>
            <person name="Lipzen A."/>
            <person name="Chen C."/>
            <person name="Yanf M."/>
            <person name="Daum C."/>
            <person name="Ng V."/>
            <person name="Clum A."/>
            <person name="Ohm R."/>
            <person name="Martin F."/>
            <person name="Silar P."/>
            <person name="Natvig D."/>
            <person name="Lalanne C."/>
            <person name="Gautier V."/>
            <person name="Ament-Velasquez S.L."/>
            <person name="Kruys A."/>
            <person name="Hutchinson M.I."/>
            <person name="Powell A.J."/>
            <person name="Barry K."/>
            <person name="Miller A.N."/>
            <person name="Grigoriev I.V."/>
            <person name="Debuchy R."/>
            <person name="Gladieux P."/>
            <person name="Thoren M.H."/>
            <person name="Johannesson H."/>
        </authorList>
    </citation>
    <scope>NUCLEOTIDE SEQUENCE</scope>
    <source>
        <strain evidence="2">PSN309</strain>
    </source>
</reference>
<feature type="region of interest" description="Disordered" evidence="1">
    <location>
        <begin position="1"/>
        <end position="366"/>
    </location>
</feature>
<feature type="compositionally biased region" description="Polar residues" evidence="1">
    <location>
        <begin position="522"/>
        <end position="535"/>
    </location>
</feature>
<sequence length="558" mass="60116">MDGLTSKSPVSSSASAYSVDPPRPAREGYERSPDLKIWKRRRRSRKSQSQSGSGGQDSESHTTSSPKTPQMLPAASFPPQSPYMSESAHVYSLQHPMSSDSISGQGEQEGEWLTPKHRAFHPSLPSMTSVPTLEVARPSGPPSARSNAHNQFASRNWNRLSNTFRGSRSSREKTRSDSSEHSVGVTEDAKHDAVKNYLDRLPEAEIPEAERPEPPPKSTSEGNVKSRRVRFGRVLWHRRTSSSRASSETVKNNFTSKDQKARPTSPQIWLSQFPGGEATRVHTPPYKEDTADGRPRSMFFDVASVGNNTHGIHNGQSSQGHSQPGTDSTDSSSRGTKSITTASLKPTRPPSRSQEMRSPCSSPGNKMLGSYSPCRGLCRGYCRGPCRDPASGRNSPCGSVNRNSSMSPANRRKTSPLPLRTKGTTSSKSGTASSKSGSNSSKSGGTREWWDSPARRGPGGVGSPPPGSSRNRKANPPGTAALFEFDVPEHLPSSPMCPANLKNMKTLGKGVCVYHGRRKSSRYQVTGSDPLQSSDDGAFAGGGRSGDKGQFDDGNSSM</sequence>
<feature type="compositionally biased region" description="Polar residues" evidence="1">
    <location>
        <begin position="95"/>
        <end position="106"/>
    </location>
</feature>
<reference evidence="2" key="1">
    <citation type="journal article" date="2023" name="Mol. Phylogenet. Evol.">
        <title>Genome-scale phylogeny and comparative genomics of the fungal order Sordariales.</title>
        <authorList>
            <person name="Hensen N."/>
            <person name="Bonometti L."/>
            <person name="Westerberg I."/>
            <person name="Brannstrom I.O."/>
            <person name="Guillou S."/>
            <person name="Cros-Aarteil S."/>
            <person name="Calhoun S."/>
            <person name="Haridas S."/>
            <person name="Kuo A."/>
            <person name="Mondo S."/>
            <person name="Pangilinan J."/>
            <person name="Riley R."/>
            <person name="LaButti K."/>
            <person name="Andreopoulos B."/>
            <person name="Lipzen A."/>
            <person name="Chen C."/>
            <person name="Yan M."/>
            <person name="Daum C."/>
            <person name="Ng V."/>
            <person name="Clum A."/>
            <person name="Steindorff A."/>
            <person name="Ohm R.A."/>
            <person name="Martin F."/>
            <person name="Silar P."/>
            <person name="Natvig D.O."/>
            <person name="Lalanne C."/>
            <person name="Gautier V."/>
            <person name="Ament-Velasquez S.L."/>
            <person name="Kruys A."/>
            <person name="Hutchinson M.I."/>
            <person name="Powell A.J."/>
            <person name="Barry K."/>
            <person name="Miller A.N."/>
            <person name="Grigoriev I.V."/>
            <person name="Debuchy R."/>
            <person name="Gladieux P."/>
            <person name="Hiltunen Thoren M."/>
            <person name="Johannesson H."/>
        </authorList>
    </citation>
    <scope>NUCLEOTIDE SEQUENCE</scope>
    <source>
        <strain evidence="2">PSN309</strain>
    </source>
</reference>
<evidence type="ECO:0000256" key="1">
    <source>
        <dbReference type="SAM" id="MobiDB-lite"/>
    </source>
</evidence>
<feature type="compositionally biased region" description="Basic residues" evidence="1">
    <location>
        <begin position="225"/>
        <end position="241"/>
    </location>
</feature>
<keyword evidence="3" id="KW-1185">Reference proteome</keyword>
<protein>
    <submittedName>
        <fullName evidence="2">Uncharacterized protein</fullName>
    </submittedName>
</protein>
<feature type="compositionally biased region" description="Basic and acidic residues" evidence="1">
    <location>
        <begin position="285"/>
        <end position="295"/>
    </location>
</feature>
<feature type="compositionally biased region" description="Basic and acidic residues" evidence="1">
    <location>
        <begin position="23"/>
        <end position="37"/>
    </location>
</feature>
<name>A0AAN7AM09_9PEZI</name>
<evidence type="ECO:0000313" key="2">
    <source>
        <dbReference type="EMBL" id="KAK4193686.1"/>
    </source>
</evidence>
<feature type="compositionally biased region" description="Basic and acidic residues" evidence="1">
    <location>
        <begin position="187"/>
        <end position="214"/>
    </location>
</feature>
<evidence type="ECO:0000313" key="3">
    <source>
        <dbReference type="Proteomes" id="UP001302126"/>
    </source>
</evidence>
<comment type="caution">
    <text evidence="2">The sequence shown here is derived from an EMBL/GenBank/DDBJ whole genome shotgun (WGS) entry which is preliminary data.</text>
</comment>
<feature type="compositionally biased region" description="Basic and acidic residues" evidence="1">
    <location>
        <begin position="169"/>
        <end position="180"/>
    </location>
</feature>
<accession>A0AAN7AM09</accession>
<feature type="compositionally biased region" description="Polar residues" evidence="1">
    <location>
        <begin position="144"/>
        <end position="167"/>
    </location>
</feature>
<feature type="compositionally biased region" description="Polar residues" evidence="1">
    <location>
        <begin position="248"/>
        <end position="270"/>
    </location>
</feature>
<dbReference type="EMBL" id="MU864350">
    <property type="protein sequence ID" value="KAK4193686.1"/>
    <property type="molecule type" value="Genomic_DNA"/>
</dbReference>
<feature type="compositionally biased region" description="Polar residues" evidence="1">
    <location>
        <begin position="305"/>
        <end position="325"/>
    </location>
</feature>
<feature type="region of interest" description="Disordered" evidence="1">
    <location>
        <begin position="389"/>
        <end position="485"/>
    </location>
</feature>
<feature type="compositionally biased region" description="Polar residues" evidence="1">
    <location>
        <begin position="392"/>
        <end position="408"/>
    </location>
</feature>
<feature type="compositionally biased region" description="Polar residues" evidence="1">
    <location>
        <begin position="334"/>
        <end position="344"/>
    </location>
</feature>
<feature type="region of interest" description="Disordered" evidence="1">
    <location>
        <begin position="519"/>
        <end position="558"/>
    </location>
</feature>
<feature type="compositionally biased region" description="Low complexity" evidence="1">
    <location>
        <begin position="1"/>
        <end position="19"/>
    </location>
</feature>
<organism evidence="2 3">
    <name type="scientific">Podospora australis</name>
    <dbReference type="NCBI Taxonomy" id="1536484"/>
    <lineage>
        <taxon>Eukaryota</taxon>
        <taxon>Fungi</taxon>
        <taxon>Dikarya</taxon>
        <taxon>Ascomycota</taxon>
        <taxon>Pezizomycotina</taxon>
        <taxon>Sordariomycetes</taxon>
        <taxon>Sordariomycetidae</taxon>
        <taxon>Sordariales</taxon>
        <taxon>Podosporaceae</taxon>
        <taxon>Podospora</taxon>
    </lineage>
</organism>
<dbReference type="AlphaFoldDB" id="A0AAN7AM09"/>
<dbReference type="Proteomes" id="UP001302126">
    <property type="component" value="Unassembled WGS sequence"/>
</dbReference>
<gene>
    <name evidence="2" type="ORF">QBC35DRAFT_446026</name>
</gene>
<feature type="compositionally biased region" description="Low complexity" evidence="1">
    <location>
        <begin position="421"/>
        <end position="446"/>
    </location>
</feature>